<evidence type="ECO:0000313" key="5">
    <source>
        <dbReference type="EMBL" id="OQS05183.1"/>
    </source>
</evidence>
<accession>A0A1W0A4G4</accession>
<evidence type="ECO:0000313" key="6">
    <source>
        <dbReference type="Proteomes" id="UP000243217"/>
    </source>
</evidence>
<comment type="caution">
    <text evidence="5">The sequence shown here is derived from an EMBL/GenBank/DDBJ whole genome shotgun (WGS) entry which is preliminary data.</text>
</comment>
<dbReference type="Gene3D" id="1.25.40.20">
    <property type="entry name" value="Ankyrin repeat-containing domain"/>
    <property type="match status" value="1"/>
</dbReference>
<dbReference type="OrthoDB" id="194358at2759"/>
<sequence length="405" mass="44958">MNRKLTPQTLAHRLMTFAADSAILKYLNEQKIDYDLPNEHGSTLLMTAVAFDRIELIELIVSKTKNILAATHDNTNNVLHFAAISQHPSMMKILLTVCNSKLMPLINSTNTQGDTPLMVACSSKQKDNVMTLLEQGVDIEKCNYNGTTALMHAACVDEENDTTQDISNVIVQLLLKYGLSDSCLNQVNSLGQSALHLAVQGRNTNVIFALLKAGINIGIRNTFGFTALEVAEAAPYYDANALAALQEAWDKLESQKEEQLDSIIDDIPIATQTQTKKKSKKTSKKQSKNSIQPNTLITQKITQPIEPESIAEVPKSISITPEVISIEEPVQNLTIEPSKVPSTKSPLTSEADECTQCTILQDILYKEYPLFEDMELNVSNYLLHDLEHLSMSQLEILQEAHMRAY</sequence>
<name>A0A1W0A4G4_9STRA</name>
<dbReference type="InterPro" id="IPR036770">
    <property type="entry name" value="Ankyrin_rpt-contain_sf"/>
</dbReference>
<evidence type="ECO:0000256" key="2">
    <source>
        <dbReference type="ARBA" id="ARBA00023043"/>
    </source>
</evidence>
<dbReference type="InterPro" id="IPR051637">
    <property type="entry name" value="Ank_repeat_dom-contain_49"/>
</dbReference>
<keyword evidence="6" id="KW-1185">Reference proteome</keyword>
<feature type="region of interest" description="Disordered" evidence="4">
    <location>
        <begin position="274"/>
        <end position="298"/>
    </location>
</feature>
<keyword evidence="1" id="KW-0677">Repeat</keyword>
<dbReference type="PROSITE" id="PS50088">
    <property type="entry name" value="ANK_REPEAT"/>
    <property type="match status" value="2"/>
</dbReference>
<dbReference type="Pfam" id="PF12796">
    <property type="entry name" value="Ank_2"/>
    <property type="match status" value="1"/>
</dbReference>
<feature type="compositionally biased region" description="Polar residues" evidence="4">
    <location>
        <begin position="289"/>
        <end position="298"/>
    </location>
</feature>
<dbReference type="STRING" id="74557.A0A1W0A4G4"/>
<feature type="compositionally biased region" description="Basic residues" evidence="4">
    <location>
        <begin position="275"/>
        <end position="287"/>
    </location>
</feature>
<feature type="repeat" description="ANK" evidence="3">
    <location>
        <begin position="112"/>
        <end position="144"/>
    </location>
</feature>
<dbReference type="PROSITE" id="PS50297">
    <property type="entry name" value="ANK_REP_REGION"/>
    <property type="match status" value="2"/>
</dbReference>
<keyword evidence="2 3" id="KW-0040">ANK repeat</keyword>
<dbReference type="PANTHER" id="PTHR24180">
    <property type="entry name" value="CYCLIN-DEPENDENT KINASE INHIBITOR 2C-RELATED"/>
    <property type="match status" value="1"/>
</dbReference>
<dbReference type="PANTHER" id="PTHR24180:SF45">
    <property type="entry name" value="POLY [ADP-RIBOSE] POLYMERASE TANKYRASE"/>
    <property type="match status" value="1"/>
</dbReference>
<dbReference type="SMART" id="SM00248">
    <property type="entry name" value="ANK"/>
    <property type="match status" value="5"/>
</dbReference>
<dbReference type="Proteomes" id="UP000243217">
    <property type="component" value="Unassembled WGS sequence"/>
</dbReference>
<proteinExistence type="predicted"/>
<dbReference type="SUPFAM" id="SSF48403">
    <property type="entry name" value="Ankyrin repeat"/>
    <property type="match status" value="1"/>
</dbReference>
<evidence type="ECO:0000256" key="3">
    <source>
        <dbReference type="PROSITE-ProRule" id="PRU00023"/>
    </source>
</evidence>
<protein>
    <submittedName>
        <fullName evidence="5">Uncharacterized protein</fullName>
    </submittedName>
</protein>
<evidence type="ECO:0000256" key="4">
    <source>
        <dbReference type="SAM" id="MobiDB-lite"/>
    </source>
</evidence>
<dbReference type="Pfam" id="PF00023">
    <property type="entry name" value="Ank"/>
    <property type="match status" value="1"/>
</dbReference>
<feature type="repeat" description="ANK" evidence="3">
    <location>
        <begin position="190"/>
        <end position="222"/>
    </location>
</feature>
<reference evidence="5 6" key="1">
    <citation type="journal article" date="2014" name="Genome Biol. Evol.">
        <title>The secreted proteins of Achlya hypogyna and Thraustotheca clavata identify the ancestral oomycete secretome and reveal gene acquisitions by horizontal gene transfer.</title>
        <authorList>
            <person name="Misner I."/>
            <person name="Blouin N."/>
            <person name="Leonard G."/>
            <person name="Richards T.A."/>
            <person name="Lane C.E."/>
        </authorList>
    </citation>
    <scope>NUCLEOTIDE SEQUENCE [LARGE SCALE GENOMIC DNA]</scope>
    <source>
        <strain evidence="5 6">ATCC 34112</strain>
    </source>
</reference>
<dbReference type="EMBL" id="JNBS01000490">
    <property type="protein sequence ID" value="OQS05183.1"/>
    <property type="molecule type" value="Genomic_DNA"/>
</dbReference>
<evidence type="ECO:0000256" key="1">
    <source>
        <dbReference type="ARBA" id="ARBA00022737"/>
    </source>
</evidence>
<dbReference type="AlphaFoldDB" id="A0A1W0A4G4"/>
<gene>
    <name evidence="5" type="ORF">THRCLA_02644</name>
</gene>
<organism evidence="5 6">
    <name type="scientific">Thraustotheca clavata</name>
    <dbReference type="NCBI Taxonomy" id="74557"/>
    <lineage>
        <taxon>Eukaryota</taxon>
        <taxon>Sar</taxon>
        <taxon>Stramenopiles</taxon>
        <taxon>Oomycota</taxon>
        <taxon>Saprolegniomycetes</taxon>
        <taxon>Saprolegniales</taxon>
        <taxon>Achlyaceae</taxon>
        <taxon>Thraustotheca</taxon>
    </lineage>
</organism>
<dbReference type="InterPro" id="IPR002110">
    <property type="entry name" value="Ankyrin_rpt"/>
</dbReference>